<dbReference type="GO" id="GO:0050126">
    <property type="term" value="F:N-carbamoylputrescine amidase activity"/>
    <property type="evidence" value="ECO:0007669"/>
    <property type="project" value="TreeGrafter"/>
</dbReference>
<dbReference type="InterPro" id="IPR036526">
    <property type="entry name" value="C-N_Hydrolase_sf"/>
</dbReference>
<name>A0A1H0R4P8_9ACTN</name>
<keyword evidence="4" id="KW-1185">Reference proteome</keyword>
<feature type="domain" description="CN hydrolase" evidence="2">
    <location>
        <begin position="8"/>
        <end position="242"/>
    </location>
</feature>
<dbReference type="STRING" id="1090615.SAMN04515671_3392"/>
<dbReference type="PANTHER" id="PTHR43674">
    <property type="entry name" value="NITRILASE C965.09-RELATED"/>
    <property type="match status" value="1"/>
</dbReference>
<dbReference type="RefSeq" id="WP_090477878.1">
    <property type="nucleotide sequence ID" value="NZ_LT629710.1"/>
</dbReference>
<dbReference type="GO" id="GO:0033388">
    <property type="term" value="P:putrescine biosynthetic process from arginine"/>
    <property type="evidence" value="ECO:0007669"/>
    <property type="project" value="TreeGrafter"/>
</dbReference>
<dbReference type="Gene3D" id="3.60.110.10">
    <property type="entry name" value="Carbon-nitrogen hydrolase"/>
    <property type="match status" value="1"/>
</dbReference>
<dbReference type="OrthoDB" id="4532287at2"/>
<dbReference type="PANTHER" id="PTHR43674:SF2">
    <property type="entry name" value="BETA-UREIDOPROPIONASE"/>
    <property type="match status" value="1"/>
</dbReference>
<reference evidence="3 4" key="1">
    <citation type="submission" date="2016-10" db="EMBL/GenBank/DDBJ databases">
        <authorList>
            <person name="de Groot N.N."/>
        </authorList>
    </citation>
    <scope>NUCLEOTIDE SEQUENCE [LARGE SCALE GENOMIC DNA]</scope>
    <source>
        <strain evidence="4">P4-7,KCTC 19426,CECT 7604</strain>
    </source>
</reference>
<dbReference type="SUPFAM" id="SSF56317">
    <property type="entry name" value="Carbon-nitrogen hydrolase"/>
    <property type="match status" value="1"/>
</dbReference>
<evidence type="ECO:0000313" key="3">
    <source>
        <dbReference type="EMBL" id="SDP24400.1"/>
    </source>
</evidence>
<accession>A0A1H0R4P8</accession>
<keyword evidence="1 3" id="KW-0378">Hydrolase</keyword>
<evidence type="ECO:0000313" key="4">
    <source>
        <dbReference type="Proteomes" id="UP000198741"/>
    </source>
</evidence>
<evidence type="ECO:0000259" key="2">
    <source>
        <dbReference type="PROSITE" id="PS50263"/>
    </source>
</evidence>
<dbReference type="Pfam" id="PF00795">
    <property type="entry name" value="CN_hydrolase"/>
    <property type="match status" value="1"/>
</dbReference>
<dbReference type="EMBL" id="LT629710">
    <property type="protein sequence ID" value="SDP24400.1"/>
    <property type="molecule type" value="Genomic_DNA"/>
</dbReference>
<organism evidence="3 4">
    <name type="scientific">Nakamurella panacisegetis</name>
    <dbReference type="NCBI Taxonomy" id="1090615"/>
    <lineage>
        <taxon>Bacteria</taxon>
        <taxon>Bacillati</taxon>
        <taxon>Actinomycetota</taxon>
        <taxon>Actinomycetes</taxon>
        <taxon>Nakamurellales</taxon>
        <taxon>Nakamurellaceae</taxon>
        <taxon>Nakamurella</taxon>
    </lineage>
</organism>
<sequence length="242" mass="25128">MSPAREPLTIAAVQVVSHPGDIAGTVAEHVRQIADAADAGATVVLFPELSLTGYEPDVIDLHGIRIAPEDPVLQPLSAICRQRRVHALVGAPTASGSLPQIGVLHIDPRGEIRVIYAKQHLDVGEIGIFSAGDARGSLEIGGWKLALAVCYDAAVAGHPIAARRSGADAYLVGALYVIGSESRIDEQMKRATDQGMWAVLAQYSGGTGGGPACGRSGAWRPDGTEVVRLGTGPGIAVVELHE</sequence>
<dbReference type="CDD" id="cd07197">
    <property type="entry name" value="nitrilase"/>
    <property type="match status" value="1"/>
</dbReference>
<dbReference type="InterPro" id="IPR050345">
    <property type="entry name" value="Aliph_Amidase/BUP"/>
</dbReference>
<gene>
    <name evidence="3" type="ORF">SAMN04515671_3392</name>
</gene>
<dbReference type="Proteomes" id="UP000198741">
    <property type="component" value="Chromosome I"/>
</dbReference>
<evidence type="ECO:0000256" key="1">
    <source>
        <dbReference type="ARBA" id="ARBA00022801"/>
    </source>
</evidence>
<dbReference type="AlphaFoldDB" id="A0A1H0R4P8"/>
<dbReference type="InterPro" id="IPR003010">
    <property type="entry name" value="C-N_Hydrolase"/>
</dbReference>
<proteinExistence type="predicted"/>
<protein>
    <submittedName>
        <fullName evidence="3">Predicted amidohydrolase</fullName>
    </submittedName>
</protein>
<dbReference type="PROSITE" id="PS50263">
    <property type="entry name" value="CN_HYDROLASE"/>
    <property type="match status" value="1"/>
</dbReference>